<evidence type="ECO:0000313" key="1">
    <source>
        <dbReference type="Ensembl" id="ENSCPVP00000016504.2"/>
    </source>
</evidence>
<proteinExistence type="predicted"/>
<name>A0A8C3QB03_GEOPR</name>
<dbReference type="Ensembl" id="ENSCPVT00000017236.2">
    <property type="protein sequence ID" value="ENSCPVP00000016504.2"/>
    <property type="gene ID" value="ENSCPVG00000011965.2"/>
</dbReference>
<dbReference type="Gene3D" id="3.40.50.300">
    <property type="entry name" value="P-loop containing nucleotide triphosphate hydrolases"/>
    <property type="match status" value="1"/>
</dbReference>
<reference evidence="1" key="2">
    <citation type="submission" date="2025-08" db="UniProtKB">
        <authorList>
            <consortium name="Ensembl"/>
        </authorList>
    </citation>
    <scope>IDENTIFICATION</scope>
</reference>
<sequence>MGLLSVIQKLKGSPEQELRIVLLGLDNAGKTTLLKGCRRAVPRSQAERLGYRGAALHPALLEEVPGQHRPAGEWGSTPRPVQAVWAPQKGCAAGQGGAPDCPFCPHGRFMSLTALIRSVSRRQGRYEWVRGGCGVLGLRSVWHQLFGDEGEAKLL</sequence>
<dbReference type="SUPFAM" id="SSF52540">
    <property type="entry name" value="P-loop containing nucleoside triphosphate hydrolases"/>
    <property type="match status" value="1"/>
</dbReference>
<reference evidence="1" key="3">
    <citation type="submission" date="2025-09" db="UniProtKB">
        <authorList>
            <consortium name="Ensembl"/>
        </authorList>
    </citation>
    <scope>IDENTIFICATION</scope>
</reference>
<dbReference type="Pfam" id="PF00025">
    <property type="entry name" value="Arf"/>
    <property type="match status" value="1"/>
</dbReference>
<accession>A0A8C3QB03</accession>
<protein>
    <submittedName>
        <fullName evidence="1">Uncharacterized protein</fullName>
    </submittedName>
</protein>
<dbReference type="InterPro" id="IPR006689">
    <property type="entry name" value="Small_GTPase_ARF/SAR"/>
</dbReference>
<keyword evidence="2" id="KW-1185">Reference proteome</keyword>
<dbReference type="InterPro" id="IPR027417">
    <property type="entry name" value="P-loop_NTPase"/>
</dbReference>
<accession>A0A8U8BJH3</accession>
<evidence type="ECO:0000313" key="2">
    <source>
        <dbReference type="Proteomes" id="UP000694382"/>
    </source>
</evidence>
<dbReference type="GO" id="GO:0005525">
    <property type="term" value="F:GTP binding"/>
    <property type="evidence" value="ECO:0007669"/>
    <property type="project" value="InterPro"/>
</dbReference>
<reference evidence="1" key="1">
    <citation type="submission" date="2020-02" db="EMBL/GenBank/DDBJ databases">
        <authorList>
            <person name="Enbody D E."/>
            <person name="Pettersson E M."/>
        </authorList>
    </citation>
    <scope>NUCLEOTIDE SEQUENCE [LARGE SCALE GENOMIC DNA]</scope>
</reference>
<dbReference type="AlphaFoldDB" id="A0A8C3QB03"/>
<dbReference type="Proteomes" id="UP000694382">
    <property type="component" value="Chromosome 13"/>
</dbReference>
<organism evidence="1 2">
    <name type="scientific">Geospiza parvula</name>
    <name type="common">Small tree-finch</name>
    <name type="synonym">Camarhynchus parvulus</name>
    <dbReference type="NCBI Taxonomy" id="87175"/>
    <lineage>
        <taxon>Eukaryota</taxon>
        <taxon>Metazoa</taxon>
        <taxon>Chordata</taxon>
        <taxon>Craniata</taxon>
        <taxon>Vertebrata</taxon>
        <taxon>Euteleostomi</taxon>
        <taxon>Archelosauria</taxon>
        <taxon>Archosauria</taxon>
        <taxon>Dinosauria</taxon>
        <taxon>Saurischia</taxon>
        <taxon>Theropoda</taxon>
        <taxon>Coelurosauria</taxon>
        <taxon>Aves</taxon>
        <taxon>Neognathae</taxon>
        <taxon>Neoaves</taxon>
        <taxon>Telluraves</taxon>
        <taxon>Australaves</taxon>
        <taxon>Passeriformes</taxon>
        <taxon>Thraupidae</taxon>
        <taxon>Camarhynchus</taxon>
    </lineage>
</organism>
<dbReference type="GO" id="GO:0003924">
    <property type="term" value="F:GTPase activity"/>
    <property type="evidence" value="ECO:0007669"/>
    <property type="project" value="InterPro"/>
</dbReference>